<dbReference type="InterPro" id="IPR006966">
    <property type="entry name" value="Peroxin-3"/>
</dbReference>
<dbReference type="AlphaFoldDB" id="A0AB34JYY4"/>
<evidence type="ECO:0008006" key="4">
    <source>
        <dbReference type="Google" id="ProtNLM"/>
    </source>
</evidence>
<keyword evidence="3" id="KW-1185">Reference proteome</keyword>
<keyword evidence="1" id="KW-0472">Membrane</keyword>
<accession>A0AB34JYY4</accession>
<name>A0AB34JYY4_PRYPA</name>
<proteinExistence type="predicted"/>
<dbReference type="PANTHER" id="PTHR28080">
    <property type="entry name" value="PEROXISOMAL BIOGENESIS FACTOR 3"/>
    <property type="match status" value="1"/>
</dbReference>
<dbReference type="GO" id="GO:0005778">
    <property type="term" value="C:peroxisomal membrane"/>
    <property type="evidence" value="ECO:0007669"/>
    <property type="project" value="InterPro"/>
</dbReference>
<feature type="transmembrane region" description="Helical" evidence="1">
    <location>
        <begin position="16"/>
        <end position="33"/>
    </location>
</feature>
<organism evidence="2 3">
    <name type="scientific">Prymnesium parvum</name>
    <name type="common">Toxic golden alga</name>
    <dbReference type="NCBI Taxonomy" id="97485"/>
    <lineage>
        <taxon>Eukaryota</taxon>
        <taxon>Haptista</taxon>
        <taxon>Haptophyta</taxon>
        <taxon>Prymnesiophyceae</taxon>
        <taxon>Prymnesiales</taxon>
        <taxon>Prymnesiaceae</taxon>
        <taxon>Prymnesium</taxon>
    </lineage>
</organism>
<keyword evidence="1" id="KW-0812">Transmembrane</keyword>
<dbReference type="Proteomes" id="UP001515480">
    <property type="component" value="Unassembled WGS sequence"/>
</dbReference>
<dbReference type="PANTHER" id="PTHR28080:SF1">
    <property type="entry name" value="PEROXISOMAL BIOGENESIS FACTOR 3"/>
    <property type="match status" value="1"/>
</dbReference>
<keyword evidence="1" id="KW-1133">Transmembrane helix</keyword>
<comment type="caution">
    <text evidence="2">The sequence shown here is derived from an EMBL/GenBank/DDBJ whole genome shotgun (WGS) entry which is preliminary data.</text>
</comment>
<sequence length="356" mass="39209">MLTDAAKWAWSNRRKIVGVTVAAAGTYAAFVVWRKKCELQSFCEELLQEPPMQSRKAKVEEHFQAAQRESDILLARELQGIQAHLTKALDTEAFRTQMRAEGATLDPVRWNKFTLMITTRAIASLYAVALALLMRRVHMNIVARHYLLEKDTEGLGCRSSSPNNGGLNKLTKMRFLSRELGSDVLDALIHAVRKASSTATSSLRLDKQFNAASLQRGVISVVRELLEKPGSNEPDALAPICALLLDGIRVNGVAAEGDQLGALLEEVRRTVASAPFRIVLTDLMQAAGNVWTEQLQATLGGPEASRPYAKLLSHLERLGKRAVSEGENSTLQSMLGVQSLSELCWMIYSAPFCDYA</sequence>
<gene>
    <name evidence="2" type="ORF">AB1Y20_020316</name>
</gene>
<evidence type="ECO:0000313" key="2">
    <source>
        <dbReference type="EMBL" id="KAL1525459.1"/>
    </source>
</evidence>
<reference evidence="2 3" key="1">
    <citation type="journal article" date="2024" name="Science">
        <title>Giant polyketide synthase enzymes in the biosynthesis of giant marine polyether toxins.</title>
        <authorList>
            <person name="Fallon T.R."/>
            <person name="Shende V.V."/>
            <person name="Wierzbicki I.H."/>
            <person name="Pendleton A.L."/>
            <person name="Watervoot N.F."/>
            <person name="Auber R.P."/>
            <person name="Gonzalez D.J."/>
            <person name="Wisecaver J.H."/>
            <person name="Moore B.S."/>
        </authorList>
    </citation>
    <scope>NUCLEOTIDE SEQUENCE [LARGE SCALE GENOMIC DNA]</scope>
    <source>
        <strain evidence="2 3">12B1</strain>
    </source>
</reference>
<dbReference type="GO" id="GO:0030674">
    <property type="term" value="F:protein-macromolecule adaptor activity"/>
    <property type="evidence" value="ECO:0007669"/>
    <property type="project" value="TreeGrafter"/>
</dbReference>
<dbReference type="GO" id="GO:0045046">
    <property type="term" value="P:protein import into peroxisome membrane"/>
    <property type="evidence" value="ECO:0007669"/>
    <property type="project" value="TreeGrafter"/>
</dbReference>
<evidence type="ECO:0000313" key="3">
    <source>
        <dbReference type="Proteomes" id="UP001515480"/>
    </source>
</evidence>
<dbReference type="EMBL" id="JBGBPQ010000004">
    <property type="protein sequence ID" value="KAL1525459.1"/>
    <property type="molecule type" value="Genomic_DNA"/>
</dbReference>
<evidence type="ECO:0000256" key="1">
    <source>
        <dbReference type="SAM" id="Phobius"/>
    </source>
</evidence>
<protein>
    <recommendedName>
        <fullName evidence="4">Peroxisomal assembly protein PEX3</fullName>
    </recommendedName>
</protein>